<reference evidence="3 4" key="1">
    <citation type="submission" date="2021-06" db="EMBL/GenBank/DDBJ databases">
        <authorList>
            <person name="Palmer J.M."/>
        </authorList>
    </citation>
    <scope>NUCLEOTIDE SEQUENCE [LARGE SCALE GENOMIC DNA]</scope>
    <source>
        <strain evidence="3 4">GA_2019</strain>
        <tissue evidence="3">Muscle</tissue>
    </source>
</reference>
<dbReference type="InterPro" id="IPR007110">
    <property type="entry name" value="Ig-like_dom"/>
</dbReference>
<dbReference type="CDD" id="cd05856">
    <property type="entry name" value="IgI_2_FGFRL1-like"/>
    <property type="match status" value="1"/>
</dbReference>
<dbReference type="PANTHER" id="PTHR19890">
    <property type="entry name" value="FIBROBLAST GROWTH FACTOR RECEPTOR"/>
    <property type="match status" value="1"/>
</dbReference>
<gene>
    <name evidence="3" type="primary">FGFRL1_4</name>
    <name evidence="3" type="ORF">GOODEAATRI_030812</name>
</gene>
<dbReference type="InterPro" id="IPR013783">
    <property type="entry name" value="Ig-like_fold"/>
</dbReference>
<organism evidence="3 4">
    <name type="scientific">Goodea atripinnis</name>
    <dbReference type="NCBI Taxonomy" id="208336"/>
    <lineage>
        <taxon>Eukaryota</taxon>
        <taxon>Metazoa</taxon>
        <taxon>Chordata</taxon>
        <taxon>Craniata</taxon>
        <taxon>Vertebrata</taxon>
        <taxon>Euteleostomi</taxon>
        <taxon>Actinopterygii</taxon>
        <taxon>Neopterygii</taxon>
        <taxon>Teleostei</taxon>
        <taxon>Neoteleostei</taxon>
        <taxon>Acanthomorphata</taxon>
        <taxon>Ovalentaria</taxon>
        <taxon>Atherinomorphae</taxon>
        <taxon>Cyprinodontiformes</taxon>
        <taxon>Goodeidae</taxon>
        <taxon>Goodea</taxon>
    </lineage>
</organism>
<sequence>MMRRAYLTFWMTYLIQMTEVTTCPSMLRFCLFASVRPRFTEPAKMRRRVIERPVGSSVRLKCTASGNPHPDIIWLKDSKPLADEEGGAGGERKKKRWTLSLRNLTPEHSGKYTCHVSNKAGEINATYKVEVIRKFDREAGATPSQ</sequence>
<dbReference type="SUPFAM" id="SSF48726">
    <property type="entry name" value="Immunoglobulin"/>
    <property type="match status" value="1"/>
</dbReference>
<keyword evidence="1" id="KW-0732">Signal</keyword>
<dbReference type="Gene3D" id="2.60.40.10">
    <property type="entry name" value="Immunoglobulins"/>
    <property type="match status" value="1"/>
</dbReference>
<dbReference type="InterPro" id="IPR013098">
    <property type="entry name" value="Ig_I-set"/>
</dbReference>
<dbReference type="InterPro" id="IPR003598">
    <property type="entry name" value="Ig_sub2"/>
</dbReference>
<evidence type="ECO:0000256" key="1">
    <source>
        <dbReference type="SAM" id="SignalP"/>
    </source>
</evidence>
<keyword evidence="4" id="KW-1185">Reference proteome</keyword>
<evidence type="ECO:0000259" key="2">
    <source>
        <dbReference type="PROSITE" id="PS50835"/>
    </source>
</evidence>
<dbReference type="Proteomes" id="UP001476798">
    <property type="component" value="Unassembled WGS sequence"/>
</dbReference>
<feature type="signal peptide" evidence="1">
    <location>
        <begin position="1"/>
        <end position="22"/>
    </location>
</feature>
<dbReference type="EMBL" id="JAHRIO010014992">
    <property type="protein sequence ID" value="MEQ2163506.1"/>
    <property type="molecule type" value="Genomic_DNA"/>
</dbReference>
<dbReference type="Pfam" id="PF07679">
    <property type="entry name" value="I-set"/>
    <property type="match status" value="1"/>
</dbReference>
<evidence type="ECO:0000313" key="3">
    <source>
        <dbReference type="EMBL" id="MEQ2163506.1"/>
    </source>
</evidence>
<dbReference type="SMART" id="SM00408">
    <property type="entry name" value="IGc2"/>
    <property type="match status" value="1"/>
</dbReference>
<comment type="caution">
    <text evidence="3">The sequence shown here is derived from an EMBL/GenBank/DDBJ whole genome shotgun (WGS) entry which is preliminary data.</text>
</comment>
<feature type="chain" id="PRO_5047457654" evidence="1">
    <location>
        <begin position="23"/>
        <end position="145"/>
    </location>
</feature>
<dbReference type="InterPro" id="IPR052615">
    <property type="entry name" value="FGFRL"/>
</dbReference>
<dbReference type="InterPro" id="IPR003599">
    <property type="entry name" value="Ig_sub"/>
</dbReference>
<protein>
    <submittedName>
        <fullName evidence="3">Fibroblast growth factor receptor-like 1</fullName>
    </submittedName>
</protein>
<dbReference type="PROSITE" id="PS50835">
    <property type="entry name" value="IG_LIKE"/>
    <property type="match status" value="1"/>
</dbReference>
<feature type="domain" description="Ig-like" evidence="2">
    <location>
        <begin position="37"/>
        <end position="130"/>
    </location>
</feature>
<proteinExistence type="predicted"/>
<dbReference type="SMART" id="SM00409">
    <property type="entry name" value="IG"/>
    <property type="match status" value="1"/>
</dbReference>
<dbReference type="PANTHER" id="PTHR19890:SF10">
    <property type="entry name" value="FIBROBLAST GROWTH FACTOR RECEPTOR-LIKE 1"/>
    <property type="match status" value="1"/>
</dbReference>
<accession>A0ABV0MWJ5</accession>
<name>A0ABV0MWJ5_9TELE</name>
<evidence type="ECO:0000313" key="4">
    <source>
        <dbReference type="Proteomes" id="UP001476798"/>
    </source>
</evidence>
<dbReference type="InterPro" id="IPR036179">
    <property type="entry name" value="Ig-like_dom_sf"/>
</dbReference>